<dbReference type="PANTHER" id="PTHR33383">
    <property type="entry name" value="MEMBRANE PROTEIN INSERTION EFFICIENCY FACTOR-RELATED"/>
    <property type="match status" value="1"/>
</dbReference>
<proteinExistence type="inferred from homology"/>
<evidence type="ECO:0000313" key="2">
    <source>
        <dbReference type="EMBL" id="VYS83731.1"/>
    </source>
</evidence>
<dbReference type="HAMAP" id="MF_00386">
    <property type="entry name" value="UPF0161_YidD"/>
    <property type="match status" value="1"/>
</dbReference>
<comment type="similarity">
    <text evidence="1">Belongs to the UPF0161 family.</text>
</comment>
<protein>
    <recommendedName>
        <fullName evidence="1">Putative membrane protein insertion efficiency factor</fullName>
    </recommendedName>
</protein>
<name>A0A6N2RU72_9ACTO</name>
<evidence type="ECO:0000256" key="1">
    <source>
        <dbReference type="HAMAP-Rule" id="MF_00386"/>
    </source>
</evidence>
<accession>A0A6N2RU72</accession>
<organism evidence="2">
    <name type="scientific">Schaalia odontolytica</name>
    <dbReference type="NCBI Taxonomy" id="1660"/>
    <lineage>
        <taxon>Bacteria</taxon>
        <taxon>Bacillati</taxon>
        <taxon>Actinomycetota</taxon>
        <taxon>Actinomycetes</taxon>
        <taxon>Actinomycetales</taxon>
        <taxon>Actinomycetaceae</taxon>
        <taxon>Schaalia</taxon>
    </lineage>
</organism>
<dbReference type="NCBIfam" id="TIGR00278">
    <property type="entry name" value="membrane protein insertion efficiency factor YidD"/>
    <property type="match status" value="1"/>
</dbReference>
<dbReference type="Pfam" id="PF01809">
    <property type="entry name" value="YidD"/>
    <property type="match status" value="1"/>
</dbReference>
<sequence>MSSPFAYIAILPVRFYQRFISPMCAPRCRYYPTCSSYAVGALHTHGLVKGTILAVWRILRCNPWSLGGVDEVPTRGKWTGEAWVPPADWAGYDDPWARPVMGMNNQDFSAGAEHHADTSGVPRAS</sequence>
<dbReference type="SMART" id="SM01234">
    <property type="entry name" value="Haemolytic"/>
    <property type="match status" value="1"/>
</dbReference>
<dbReference type="InterPro" id="IPR002696">
    <property type="entry name" value="Membr_insert_effic_factor_YidD"/>
</dbReference>
<dbReference type="GO" id="GO:0005886">
    <property type="term" value="C:plasma membrane"/>
    <property type="evidence" value="ECO:0007669"/>
    <property type="project" value="UniProtKB-SubCell"/>
</dbReference>
<dbReference type="PANTHER" id="PTHR33383:SF1">
    <property type="entry name" value="MEMBRANE PROTEIN INSERTION EFFICIENCY FACTOR-RELATED"/>
    <property type="match status" value="1"/>
</dbReference>
<keyword evidence="1" id="KW-0472">Membrane</keyword>
<comment type="subcellular location">
    <subcellularLocation>
        <location evidence="1">Cell membrane</location>
        <topology evidence="1">Peripheral membrane protein</topology>
        <orientation evidence="1">Cytoplasmic side</orientation>
    </subcellularLocation>
</comment>
<gene>
    <name evidence="2" type="ORF">AOLFYP35_00500</name>
</gene>
<dbReference type="EMBL" id="CACRSM010000002">
    <property type="protein sequence ID" value="VYS83731.1"/>
    <property type="molecule type" value="Genomic_DNA"/>
</dbReference>
<comment type="function">
    <text evidence="1">Could be involved in insertion of integral membrane proteins into the membrane.</text>
</comment>
<keyword evidence="1" id="KW-1003">Cell membrane</keyword>
<dbReference type="AlphaFoldDB" id="A0A6N2RU72"/>
<reference evidence="2" key="1">
    <citation type="submission" date="2019-11" db="EMBL/GenBank/DDBJ databases">
        <authorList>
            <person name="Feng L."/>
        </authorList>
    </citation>
    <scope>NUCLEOTIDE SEQUENCE</scope>
    <source>
        <strain evidence="2">AodontolyticusLFYP35</strain>
    </source>
</reference>